<evidence type="ECO:0000313" key="9">
    <source>
        <dbReference type="Proteomes" id="UP001320544"/>
    </source>
</evidence>
<evidence type="ECO:0000313" key="8">
    <source>
        <dbReference type="EMBL" id="BDE94682.1"/>
    </source>
</evidence>
<keyword evidence="9" id="KW-1185">Reference proteome</keyword>
<feature type="transmembrane region" description="Helical" evidence="6">
    <location>
        <begin position="278"/>
        <end position="296"/>
    </location>
</feature>
<feature type="transmembrane region" description="Helical" evidence="6">
    <location>
        <begin position="102"/>
        <end position="124"/>
    </location>
</feature>
<keyword evidence="4 6" id="KW-1133">Transmembrane helix</keyword>
<feature type="transmembrane region" description="Helical" evidence="6">
    <location>
        <begin position="165"/>
        <end position="183"/>
    </location>
</feature>
<comment type="similarity">
    <text evidence="2">Belongs to the EamA transporter family.</text>
</comment>
<dbReference type="InterPro" id="IPR000182">
    <property type="entry name" value="GNAT_dom"/>
</dbReference>
<feature type="transmembrane region" description="Helical" evidence="6">
    <location>
        <begin position="39"/>
        <end position="62"/>
    </location>
</feature>
<dbReference type="InterPro" id="IPR037185">
    <property type="entry name" value="EmrE-like"/>
</dbReference>
<name>A0ABN6M9D4_9ACTN</name>
<evidence type="ECO:0000259" key="7">
    <source>
        <dbReference type="PROSITE" id="PS51186"/>
    </source>
</evidence>
<dbReference type="EMBL" id="AP025564">
    <property type="protein sequence ID" value="BDE94682.1"/>
    <property type="molecule type" value="Genomic_DNA"/>
</dbReference>
<keyword evidence="3 6" id="KW-0812">Transmembrane</keyword>
<dbReference type="InterPro" id="IPR050638">
    <property type="entry name" value="AA-Vitamin_Transporters"/>
</dbReference>
<feature type="domain" description="N-acetyltransferase" evidence="7">
    <location>
        <begin position="330"/>
        <end position="505"/>
    </location>
</feature>
<protein>
    <recommendedName>
        <fullName evidence="7">N-acetyltransferase domain-containing protein</fullName>
    </recommendedName>
</protein>
<evidence type="ECO:0000256" key="4">
    <source>
        <dbReference type="ARBA" id="ARBA00022989"/>
    </source>
</evidence>
<dbReference type="CDD" id="cd04301">
    <property type="entry name" value="NAT_SF"/>
    <property type="match status" value="1"/>
</dbReference>
<dbReference type="InterPro" id="IPR016181">
    <property type="entry name" value="Acyl_CoA_acyltransferase"/>
</dbReference>
<dbReference type="PANTHER" id="PTHR32322:SF2">
    <property type="entry name" value="EAMA DOMAIN-CONTAINING PROTEIN"/>
    <property type="match status" value="1"/>
</dbReference>
<dbReference type="Pfam" id="PF00583">
    <property type="entry name" value="Acetyltransf_1"/>
    <property type="match status" value="1"/>
</dbReference>
<dbReference type="SUPFAM" id="SSF103481">
    <property type="entry name" value="Multidrug resistance efflux transporter EmrE"/>
    <property type="match status" value="2"/>
</dbReference>
<feature type="transmembrane region" description="Helical" evidence="6">
    <location>
        <begin position="78"/>
        <end position="96"/>
    </location>
</feature>
<evidence type="ECO:0000256" key="6">
    <source>
        <dbReference type="SAM" id="Phobius"/>
    </source>
</evidence>
<gene>
    <name evidence="8" type="ORF">CE91St30_00150</name>
</gene>
<organism evidence="8 9">
    <name type="scientific">Raoultibacter timonensis</name>
    <dbReference type="NCBI Taxonomy" id="1907662"/>
    <lineage>
        <taxon>Bacteria</taxon>
        <taxon>Bacillati</taxon>
        <taxon>Actinomycetota</taxon>
        <taxon>Coriobacteriia</taxon>
        <taxon>Eggerthellales</taxon>
        <taxon>Eggerthellaceae</taxon>
        <taxon>Raoultibacter</taxon>
    </lineage>
</organism>
<proteinExistence type="inferred from homology"/>
<keyword evidence="5 6" id="KW-0472">Membrane</keyword>
<dbReference type="Gene3D" id="3.40.630.30">
    <property type="match status" value="1"/>
</dbReference>
<dbReference type="PROSITE" id="PS51186">
    <property type="entry name" value="GNAT"/>
    <property type="match status" value="1"/>
</dbReference>
<evidence type="ECO:0000256" key="3">
    <source>
        <dbReference type="ARBA" id="ARBA00022692"/>
    </source>
</evidence>
<reference evidence="8 9" key="1">
    <citation type="submission" date="2022-01" db="EMBL/GenBank/DDBJ databases">
        <title>Novel bile acid biosynthetic pathways are enriched in the microbiome of centenarians.</title>
        <authorList>
            <person name="Sato Y."/>
            <person name="Atarashi K."/>
            <person name="Plichta R.D."/>
            <person name="Arai Y."/>
            <person name="Sasajima S."/>
            <person name="Kearney M.S."/>
            <person name="Suda W."/>
            <person name="Takeshita K."/>
            <person name="Sasaki T."/>
            <person name="Okamoto S."/>
            <person name="Skelly N.A."/>
            <person name="Okamura Y."/>
            <person name="Vlamakis H."/>
            <person name="Li Y."/>
            <person name="Tanoue T."/>
            <person name="Takei H."/>
            <person name="Nittono H."/>
            <person name="Narushima S."/>
            <person name="Irie J."/>
            <person name="Itoh H."/>
            <person name="Moriya K."/>
            <person name="Sugiura Y."/>
            <person name="Suematsu M."/>
            <person name="Moritoki N."/>
            <person name="Shibata S."/>
            <person name="Littman R.D."/>
            <person name="Fischbach A.M."/>
            <person name="Uwamino Y."/>
            <person name="Inoue T."/>
            <person name="Honda A."/>
            <person name="Hattori M."/>
            <person name="Murai T."/>
            <person name="Xavier J.R."/>
            <person name="Hirose N."/>
            <person name="Honda K."/>
        </authorList>
    </citation>
    <scope>NUCLEOTIDE SEQUENCE [LARGE SCALE GENOMIC DNA]</scope>
    <source>
        <strain evidence="8 9">CE91-St30</strain>
    </source>
</reference>
<feature type="transmembrane region" description="Helical" evidence="6">
    <location>
        <begin position="12"/>
        <end position="33"/>
    </location>
</feature>
<evidence type="ECO:0000256" key="5">
    <source>
        <dbReference type="ARBA" id="ARBA00023136"/>
    </source>
</evidence>
<feature type="transmembrane region" description="Helical" evidence="6">
    <location>
        <begin position="136"/>
        <end position="153"/>
    </location>
</feature>
<evidence type="ECO:0000256" key="1">
    <source>
        <dbReference type="ARBA" id="ARBA00004141"/>
    </source>
</evidence>
<dbReference type="Pfam" id="PF00892">
    <property type="entry name" value="EamA"/>
    <property type="match status" value="2"/>
</dbReference>
<feature type="transmembrane region" description="Helical" evidence="6">
    <location>
        <begin position="222"/>
        <end position="242"/>
    </location>
</feature>
<dbReference type="PANTHER" id="PTHR32322">
    <property type="entry name" value="INNER MEMBRANE TRANSPORTER"/>
    <property type="match status" value="1"/>
</dbReference>
<accession>A0ABN6M9D4</accession>
<sequence>MRQKQANHVMRGILCAAGGGICWGFSGTCAQLLTSGFDIPVAWITCVRLLSAAAIFLVICIVKDAKSLLAVFRDRSSLIQIAGFALFGVLLTQMSYLTTISYTNAGTGTVLERLGLLVIMVYVCVRVRRLPKARELIGLVLAIAGTFLIATKGHFDSLAIPPEALFWGGMSAIALAFYTLLPVKVLKKWGSLIVTGLAMLIGGIVATIVVRPWTISVTMNESVAVVMALMTAIGTVAAYILYLQGITDAGPVRAGLVGCIEPVSATFISAVWLHTPVAPVDIVGVIMIIVMVVLVTDRGEDPGDAGDTPYDGSSDDVPLFEGRASLIGYYGARRAVHDDYQRIMQLLNDGHRSLKEMGIAEGLKKYPSARRVMKSIENKTCYVVADEDEIIGMFAVETNGDPHYQLALEGQWLVHGNGDVPVYAALHWVNVAPEARRCGVGFFILGEAERIAREAGKESICADIYPSNEPMRTMLLKHGYLECGSIRIKDYLEREKQRAVFEKIL</sequence>
<comment type="subcellular location">
    <subcellularLocation>
        <location evidence="1">Membrane</location>
        <topology evidence="1">Multi-pass membrane protein</topology>
    </subcellularLocation>
</comment>
<feature type="transmembrane region" description="Helical" evidence="6">
    <location>
        <begin position="190"/>
        <end position="210"/>
    </location>
</feature>
<dbReference type="Proteomes" id="UP001320544">
    <property type="component" value="Chromosome"/>
</dbReference>
<feature type="transmembrane region" description="Helical" evidence="6">
    <location>
        <begin position="254"/>
        <end position="272"/>
    </location>
</feature>
<dbReference type="SUPFAM" id="SSF55729">
    <property type="entry name" value="Acyl-CoA N-acyltransferases (Nat)"/>
    <property type="match status" value="1"/>
</dbReference>
<dbReference type="InterPro" id="IPR000620">
    <property type="entry name" value="EamA_dom"/>
</dbReference>
<dbReference type="RefSeq" id="WP_341801928.1">
    <property type="nucleotide sequence ID" value="NZ_AP025564.1"/>
</dbReference>
<evidence type="ECO:0000256" key="2">
    <source>
        <dbReference type="ARBA" id="ARBA00007362"/>
    </source>
</evidence>